<reference evidence="1 2" key="1">
    <citation type="journal article" date="2020" name="BMC Genomics">
        <title>Intraspecific diversification of the crop wild relative Brassica cretica Lam. using demographic model selection.</title>
        <authorList>
            <person name="Kioukis A."/>
            <person name="Michalopoulou V.A."/>
            <person name="Briers L."/>
            <person name="Pirintsos S."/>
            <person name="Studholme D.J."/>
            <person name="Pavlidis P."/>
            <person name="Sarris P.F."/>
        </authorList>
    </citation>
    <scope>NUCLEOTIDE SEQUENCE [LARGE SCALE GENOMIC DNA]</scope>
    <source>
        <strain evidence="2">cv. PFS-1207/04</strain>
    </source>
</reference>
<keyword evidence="2" id="KW-1185">Reference proteome</keyword>
<evidence type="ECO:0000313" key="1">
    <source>
        <dbReference type="EMBL" id="KAF3594995.1"/>
    </source>
</evidence>
<dbReference type="EMBL" id="QGKV02000299">
    <property type="protein sequence ID" value="KAF3594995.1"/>
    <property type="molecule type" value="Genomic_DNA"/>
</dbReference>
<evidence type="ECO:0000313" key="2">
    <source>
        <dbReference type="Proteomes" id="UP000266723"/>
    </source>
</evidence>
<gene>
    <name evidence="1" type="ORF">DY000_02021001</name>
</gene>
<protein>
    <submittedName>
        <fullName evidence="1">Uncharacterized protein</fullName>
    </submittedName>
</protein>
<accession>A0ABQ7EEF3</accession>
<sequence length="110" mass="12379">MFSACSSSYLSSSEVELDAFIGEGRPIDPSCFTSSLKIEFVCLSIQTRELFLLNAGRICADQTSLRFRNVCIVRWKARDHLEFLGGLIVFVAWAVICDFRSVPWALECFA</sequence>
<dbReference type="Proteomes" id="UP000266723">
    <property type="component" value="Unassembled WGS sequence"/>
</dbReference>
<proteinExistence type="predicted"/>
<comment type="caution">
    <text evidence="1">The sequence shown here is derived from an EMBL/GenBank/DDBJ whole genome shotgun (WGS) entry which is preliminary data.</text>
</comment>
<organism evidence="1 2">
    <name type="scientific">Brassica cretica</name>
    <name type="common">Mustard</name>
    <dbReference type="NCBI Taxonomy" id="69181"/>
    <lineage>
        <taxon>Eukaryota</taxon>
        <taxon>Viridiplantae</taxon>
        <taxon>Streptophyta</taxon>
        <taxon>Embryophyta</taxon>
        <taxon>Tracheophyta</taxon>
        <taxon>Spermatophyta</taxon>
        <taxon>Magnoliopsida</taxon>
        <taxon>eudicotyledons</taxon>
        <taxon>Gunneridae</taxon>
        <taxon>Pentapetalae</taxon>
        <taxon>rosids</taxon>
        <taxon>malvids</taxon>
        <taxon>Brassicales</taxon>
        <taxon>Brassicaceae</taxon>
        <taxon>Brassiceae</taxon>
        <taxon>Brassica</taxon>
    </lineage>
</organism>
<name>A0ABQ7EEF3_BRACR</name>